<organism evidence="2 3">
    <name type="scientific">Alkalimonas mucilaginosa</name>
    <dbReference type="NCBI Taxonomy" id="3057676"/>
    <lineage>
        <taxon>Bacteria</taxon>
        <taxon>Pseudomonadati</taxon>
        <taxon>Pseudomonadota</taxon>
        <taxon>Gammaproteobacteria</taxon>
        <taxon>Alkalimonas</taxon>
    </lineage>
</organism>
<name>A0ABU7JIJ8_9GAMM</name>
<sequence>MKHQWLGLLVLLALLGCSDRSAVPSAVKGELDALDWRYATDPHGSKAAVDGDLVQDGIARIAFTRVPRVDEQNNSWVELIYDLPAGSLGGYSSISLEYLSSSDLVVKLSQLEYGEQGDQSYAHYQTVLSAATDWRQVTLVLSDFERPDWTPATSIDHGIVAAHVNAIYLVPDLTDDAGGQASLSIRAIRLTE</sequence>
<reference evidence="2 3" key="1">
    <citation type="submission" date="2023-06" db="EMBL/GenBank/DDBJ databases">
        <title>Alkalimonas sp., MEB004 an alkaliphilic bacterium isolated from Lonar Lake, India.</title>
        <authorList>
            <person name="Joshi A."/>
            <person name="Thite S."/>
        </authorList>
    </citation>
    <scope>NUCLEOTIDE SEQUENCE [LARGE SCALE GENOMIC DNA]</scope>
    <source>
        <strain evidence="2 3">MEB004</strain>
    </source>
</reference>
<keyword evidence="3" id="KW-1185">Reference proteome</keyword>
<evidence type="ECO:0000313" key="3">
    <source>
        <dbReference type="Proteomes" id="UP001339167"/>
    </source>
</evidence>
<accession>A0ABU7JIJ8</accession>
<proteinExistence type="predicted"/>
<keyword evidence="1" id="KW-0732">Signal</keyword>
<dbReference type="EMBL" id="JAUGZK010000013">
    <property type="protein sequence ID" value="MEE2025527.1"/>
    <property type="molecule type" value="Genomic_DNA"/>
</dbReference>
<evidence type="ECO:0000256" key="1">
    <source>
        <dbReference type="SAM" id="SignalP"/>
    </source>
</evidence>
<dbReference type="Proteomes" id="UP001339167">
    <property type="component" value="Unassembled WGS sequence"/>
</dbReference>
<gene>
    <name evidence="2" type="ORF">QWF21_14915</name>
</gene>
<dbReference type="PROSITE" id="PS51257">
    <property type="entry name" value="PROKAR_LIPOPROTEIN"/>
    <property type="match status" value="1"/>
</dbReference>
<feature type="signal peptide" evidence="1">
    <location>
        <begin position="1"/>
        <end position="22"/>
    </location>
</feature>
<feature type="chain" id="PRO_5046197934" evidence="1">
    <location>
        <begin position="23"/>
        <end position="192"/>
    </location>
</feature>
<comment type="caution">
    <text evidence="2">The sequence shown here is derived from an EMBL/GenBank/DDBJ whole genome shotgun (WGS) entry which is preliminary data.</text>
</comment>
<evidence type="ECO:0000313" key="2">
    <source>
        <dbReference type="EMBL" id="MEE2025527.1"/>
    </source>
</evidence>
<protein>
    <submittedName>
        <fullName evidence="2">Carbohydrate binding domain-containing protein</fullName>
    </submittedName>
</protein>
<dbReference type="RefSeq" id="WP_330088837.1">
    <property type="nucleotide sequence ID" value="NZ_JAUGZK010000013.1"/>
</dbReference>